<evidence type="ECO:0000313" key="5">
    <source>
        <dbReference type="Proteomes" id="UP000245946"/>
    </source>
</evidence>
<evidence type="ECO:0000259" key="3">
    <source>
        <dbReference type="SMART" id="SM00563"/>
    </source>
</evidence>
<dbReference type="PANTHER" id="PTHR31605">
    <property type="entry name" value="GLYCEROL-3-PHOSPHATE O-ACYLTRANSFERASE 1"/>
    <property type="match status" value="1"/>
</dbReference>
<dbReference type="SUPFAM" id="SSF69593">
    <property type="entry name" value="Glycerol-3-phosphate (1)-acyltransferase"/>
    <property type="match status" value="1"/>
</dbReference>
<feature type="region of interest" description="Disordered" evidence="1">
    <location>
        <begin position="823"/>
        <end position="860"/>
    </location>
</feature>
<dbReference type="PANTHER" id="PTHR31605:SF0">
    <property type="entry name" value="GLYCEROL-3-PHOSPHATE O-ACYLTRANSFERASE 1"/>
    <property type="match status" value="1"/>
</dbReference>
<dbReference type="EMBL" id="KZ819296">
    <property type="protein sequence ID" value="PWN97098.1"/>
    <property type="molecule type" value="Genomic_DNA"/>
</dbReference>
<dbReference type="OrthoDB" id="2427554at2759"/>
<dbReference type="InterPro" id="IPR002123">
    <property type="entry name" value="Plipid/glycerol_acylTrfase"/>
</dbReference>
<dbReference type="AlphaFoldDB" id="A0A316Z7Y3"/>
<organism evidence="4 5">
    <name type="scientific">Tilletiopsis washingtonensis</name>
    <dbReference type="NCBI Taxonomy" id="58919"/>
    <lineage>
        <taxon>Eukaryota</taxon>
        <taxon>Fungi</taxon>
        <taxon>Dikarya</taxon>
        <taxon>Basidiomycota</taxon>
        <taxon>Ustilaginomycotina</taxon>
        <taxon>Exobasidiomycetes</taxon>
        <taxon>Entylomatales</taxon>
        <taxon>Entylomatales incertae sedis</taxon>
        <taxon>Tilletiopsis</taxon>
    </lineage>
</organism>
<feature type="region of interest" description="Disordered" evidence="1">
    <location>
        <begin position="638"/>
        <end position="801"/>
    </location>
</feature>
<keyword evidence="2" id="KW-0812">Transmembrane</keyword>
<dbReference type="SMART" id="SM00563">
    <property type="entry name" value="PlsC"/>
    <property type="match status" value="1"/>
</dbReference>
<keyword evidence="2" id="KW-0472">Membrane</keyword>
<feature type="transmembrane region" description="Helical" evidence="2">
    <location>
        <begin position="472"/>
        <end position="493"/>
    </location>
</feature>
<proteinExistence type="predicted"/>
<name>A0A316Z7Y3_9BASI</name>
<feature type="compositionally biased region" description="Basic and acidic residues" evidence="1">
    <location>
        <begin position="740"/>
        <end position="749"/>
    </location>
</feature>
<sequence length="860" mass="94006">MATNIAFDLALLFWRLIINIFFRSIQPRGAWRIPQPHEGPVIFVAAPHHNQFLDPLLLASEVRRGSGRRVAFLIAEKSIKRRFIGAAARLMQSIPVARAADMAKPGKGTITVHPSGDALLIKGVGTNFTKELKPKWQLQLPKSTGFAIAEVVEVLGDDEVRIKKEFKDAKAIEALKSRTKVNAKGRVDAEKGKEQNGCAYKCLPFVDQTHMYASVYERLAEGGSLGIFPEGGSHDRTDLLPLKAGVVIMALGAMSANPGLRVRIVPVGLSYFHPHKFRSRAVVEFGAPMDVPRELVGLFEKGGDGKRKAVGDMMDLVYDGLKSVTVRAPDYETLMFIQAGRRLYTPPGHHPSLSQVVELNRRMIVGYLKFKDDPRIVKLKTDVLKYNKRLTYAGLKDHQVERATRAGWRSLSLLFYRIGLLGIWGGLALPGVVLNAPIIILAKIISARKAKEALAASQVKLMGRDVLATWKVLVSLGLTPVLYCFYAGVATYLARRANLATRHQLFMPLYVLSILPGMSYSTLKFSEVGIDIYKSLPPLFVSLMPGNHKVIAELQQTRARISSELHALIDELAPQVWSDFESRRTIQSPMASAPPGQSPGREGATIWKEKRNKALDGQSPLAHPLGWIDERIFGWSAKPTRRGSTTTRALTAAEFSGEKPAGRKRVAGEAGSSVESPEGEIEEDDESEYSSAAEEEEEGDYEAIFRMLNPARLFSGDDPKSPGSPGAGRHSRNRSGSETFEAKRNRSFTDLKAMAPMMTPAVSTSPRVRTSALPDANSASTQQRRARTHSLSEEVSANEMRDAEVVRTQAPFAAVAHALETQAAGANEPKRPAVADMQAAAPTPPKANSADHSSGAASPQ</sequence>
<dbReference type="STRING" id="58919.A0A316Z7Y3"/>
<feature type="compositionally biased region" description="Polar residues" evidence="1">
    <location>
        <begin position="850"/>
        <end position="860"/>
    </location>
</feature>
<feature type="compositionally biased region" description="Acidic residues" evidence="1">
    <location>
        <begin position="677"/>
        <end position="701"/>
    </location>
</feature>
<dbReference type="GO" id="GO:0016287">
    <property type="term" value="F:glycerone-phosphate O-acyltransferase activity"/>
    <property type="evidence" value="ECO:0007669"/>
    <property type="project" value="TreeGrafter"/>
</dbReference>
<dbReference type="Proteomes" id="UP000245946">
    <property type="component" value="Unassembled WGS sequence"/>
</dbReference>
<dbReference type="GO" id="GO:0004366">
    <property type="term" value="F:glycerol-3-phosphate O-acyltransferase activity"/>
    <property type="evidence" value="ECO:0007669"/>
    <property type="project" value="TreeGrafter"/>
</dbReference>
<dbReference type="InterPro" id="IPR052744">
    <property type="entry name" value="GPAT/DAPAT"/>
</dbReference>
<keyword evidence="5" id="KW-1185">Reference proteome</keyword>
<evidence type="ECO:0000313" key="4">
    <source>
        <dbReference type="EMBL" id="PWN97098.1"/>
    </source>
</evidence>
<gene>
    <name evidence="4" type="ORF">FA09DRAFT_309620</name>
</gene>
<feature type="transmembrane region" description="Helical" evidence="2">
    <location>
        <begin position="414"/>
        <end position="442"/>
    </location>
</feature>
<dbReference type="RefSeq" id="XP_025597377.1">
    <property type="nucleotide sequence ID" value="XM_025740612.1"/>
</dbReference>
<accession>A0A316Z7Y3</accession>
<dbReference type="GO" id="GO:0008654">
    <property type="term" value="P:phospholipid biosynthetic process"/>
    <property type="evidence" value="ECO:0007669"/>
    <property type="project" value="TreeGrafter"/>
</dbReference>
<evidence type="ECO:0000256" key="1">
    <source>
        <dbReference type="SAM" id="MobiDB-lite"/>
    </source>
</evidence>
<reference evidence="4 5" key="1">
    <citation type="journal article" date="2018" name="Mol. Biol. Evol.">
        <title>Broad Genomic Sampling Reveals a Smut Pathogenic Ancestry of the Fungal Clade Ustilaginomycotina.</title>
        <authorList>
            <person name="Kijpornyongpan T."/>
            <person name="Mondo S.J."/>
            <person name="Barry K."/>
            <person name="Sandor L."/>
            <person name="Lee J."/>
            <person name="Lipzen A."/>
            <person name="Pangilinan J."/>
            <person name="LaButti K."/>
            <person name="Hainaut M."/>
            <person name="Henrissat B."/>
            <person name="Grigoriev I.V."/>
            <person name="Spatafora J.W."/>
            <person name="Aime M.C."/>
        </authorList>
    </citation>
    <scope>NUCLEOTIDE SEQUENCE [LARGE SCALE GENOMIC DNA]</scope>
    <source>
        <strain evidence="4 5">MCA 4186</strain>
    </source>
</reference>
<dbReference type="GeneID" id="37268158"/>
<protein>
    <recommendedName>
        <fullName evidence="3">Phospholipid/glycerol acyltransferase domain-containing protein</fullName>
    </recommendedName>
</protein>
<evidence type="ECO:0000256" key="2">
    <source>
        <dbReference type="SAM" id="Phobius"/>
    </source>
</evidence>
<keyword evidence="2" id="KW-1133">Transmembrane helix</keyword>
<dbReference type="Pfam" id="PF01553">
    <property type="entry name" value="Acyltransferase"/>
    <property type="match status" value="1"/>
</dbReference>
<feature type="domain" description="Phospholipid/glycerol acyltransferase" evidence="3">
    <location>
        <begin position="42"/>
        <end position="272"/>
    </location>
</feature>